<dbReference type="InterPro" id="IPR040262">
    <property type="entry name" value="At4g38062-like"/>
</dbReference>
<evidence type="ECO:0000313" key="2">
    <source>
        <dbReference type="EMBL" id="MBA0851996.1"/>
    </source>
</evidence>
<dbReference type="PANTHER" id="PTHR45287:SF4">
    <property type="entry name" value="OS03G0691500 PROTEIN"/>
    <property type="match status" value="1"/>
</dbReference>
<feature type="coiled-coil region" evidence="1">
    <location>
        <begin position="3"/>
        <end position="139"/>
    </location>
</feature>
<keyword evidence="3" id="KW-1185">Reference proteome</keyword>
<dbReference type="EMBL" id="JABFAF010000003">
    <property type="protein sequence ID" value="MBA0851996.1"/>
    <property type="molecule type" value="Genomic_DNA"/>
</dbReference>
<reference evidence="2 3" key="1">
    <citation type="journal article" date="2019" name="Genome Biol. Evol.">
        <title>Insights into the evolution of the New World diploid cottons (Gossypium, subgenus Houzingenia) based on genome sequencing.</title>
        <authorList>
            <person name="Grover C.E."/>
            <person name="Arick M.A. 2nd"/>
            <person name="Thrash A."/>
            <person name="Conover J.L."/>
            <person name="Sanders W.S."/>
            <person name="Peterson D.G."/>
            <person name="Frelichowski J.E."/>
            <person name="Scheffler J.A."/>
            <person name="Scheffler B.E."/>
            <person name="Wendel J.F."/>
        </authorList>
    </citation>
    <scope>NUCLEOTIDE SEQUENCE [LARGE SCALE GENOMIC DNA]</scope>
    <source>
        <strain evidence="2">1</strain>
        <tissue evidence="2">Leaf</tissue>
    </source>
</reference>
<sequence>MAMETVYDELDEVKVENEKLKADLKSKSELCEHLKKIQNELLTNIQEASSKIEKQVERILEKEEEISVAKRANEDLKHSLYDKEMIVKHLNGANDKLRVERDEKNQKWEQENGLTVLALDEANEKNVDLEKTINVLRAEIIKAHLSVSQNKCLEAKKKAENTKEMRERDDLLDEVGKGRRKVEDELKWKKEQFKYLEEAHEKLLDQFKVSKHEWEQEKSALLDEVSLLKTRLDSQIWITGYLENRLKMCNQVLAHEETRRKYLETEISELKMRFGNIFSEFQDAKSRLDCLNLQRENEVATQRHLSGSKESLMEEDFDSSLNSFSSELEIEEKKLMIEELEDDIPSIQEKLLLQEKSLSGSNKLVLTVEAELKAKNIEMKNSIDQMEARLRKSEDLVNDLKSEKTNLLEDIMKLSMDREILIGFIGGIGDRITEFFREEAQLMGFLERIVQAFDNNHSDFKGSDELFDSLKANKTSLLLSLEEEEHKTREASTLIVEDEMEAKQLEMKNLIALIDELKSEKINLLEDIMKLTTDREILFGFIEGLCDRISKFSAEDVEMVRFLGRIVHSLDSDELFDSLKEHKNSLLFSPATNKQHLVIEERSPLTQLN</sequence>
<dbReference type="PANTHER" id="PTHR45287">
    <property type="entry name" value="OS03G0691500 PROTEIN"/>
    <property type="match status" value="1"/>
</dbReference>
<feature type="coiled-coil region" evidence="1">
    <location>
        <begin position="330"/>
        <end position="417"/>
    </location>
</feature>
<dbReference type="AlphaFoldDB" id="A0A7J9L0A1"/>
<evidence type="ECO:0000313" key="3">
    <source>
        <dbReference type="Proteomes" id="UP000593576"/>
    </source>
</evidence>
<organism evidence="2 3">
    <name type="scientific">Gossypium schwendimanii</name>
    <name type="common">Cotton</name>
    <dbReference type="NCBI Taxonomy" id="34291"/>
    <lineage>
        <taxon>Eukaryota</taxon>
        <taxon>Viridiplantae</taxon>
        <taxon>Streptophyta</taxon>
        <taxon>Embryophyta</taxon>
        <taxon>Tracheophyta</taxon>
        <taxon>Spermatophyta</taxon>
        <taxon>Magnoliopsida</taxon>
        <taxon>eudicotyledons</taxon>
        <taxon>Gunneridae</taxon>
        <taxon>Pentapetalae</taxon>
        <taxon>rosids</taxon>
        <taxon>malvids</taxon>
        <taxon>Malvales</taxon>
        <taxon>Malvaceae</taxon>
        <taxon>Malvoideae</taxon>
        <taxon>Gossypium</taxon>
    </lineage>
</organism>
<dbReference type="Proteomes" id="UP000593576">
    <property type="component" value="Unassembled WGS sequence"/>
</dbReference>
<comment type="caution">
    <text evidence="2">The sequence shown here is derived from an EMBL/GenBank/DDBJ whole genome shotgun (WGS) entry which is preliminary data.</text>
</comment>
<feature type="coiled-coil region" evidence="1">
    <location>
        <begin position="500"/>
        <end position="534"/>
    </location>
</feature>
<evidence type="ECO:0000256" key="1">
    <source>
        <dbReference type="SAM" id="Coils"/>
    </source>
</evidence>
<gene>
    <name evidence="2" type="ORF">Goshw_030356</name>
</gene>
<protein>
    <submittedName>
        <fullName evidence="2">Uncharacterized protein</fullName>
    </submittedName>
</protein>
<dbReference type="OrthoDB" id="983034at2759"/>
<keyword evidence="1" id="KW-0175">Coiled coil</keyword>
<proteinExistence type="predicted"/>
<feature type="coiled-coil region" evidence="1">
    <location>
        <begin position="204"/>
        <end position="273"/>
    </location>
</feature>
<name>A0A7J9L0A1_GOSSC</name>
<accession>A0A7J9L0A1</accession>